<keyword evidence="1" id="KW-1133">Transmembrane helix</keyword>
<feature type="domain" description="Mce/MlaD" evidence="2">
    <location>
        <begin position="40"/>
        <end position="111"/>
    </location>
</feature>
<comment type="caution">
    <text evidence="3">The sequence shown here is derived from an EMBL/GenBank/DDBJ whole genome shotgun (WGS) entry which is preliminary data.</text>
</comment>
<dbReference type="EMBL" id="RFFH01000004">
    <property type="protein sequence ID" value="RMI32718.1"/>
    <property type="molecule type" value="Genomic_DNA"/>
</dbReference>
<reference evidence="3 4" key="1">
    <citation type="submission" date="2018-10" db="EMBL/GenBank/DDBJ databases">
        <title>Isolation from cow dung.</title>
        <authorList>
            <person name="Ling L."/>
        </authorList>
    </citation>
    <scope>NUCLEOTIDE SEQUENCE [LARGE SCALE GENOMIC DNA]</scope>
    <source>
        <strain evidence="3 4">NEAU-LL90</strain>
    </source>
</reference>
<accession>A0A3M2LDE8</accession>
<keyword evidence="1" id="KW-0472">Membrane</keyword>
<protein>
    <submittedName>
        <fullName evidence="3">MCE family protein</fullName>
    </submittedName>
</protein>
<evidence type="ECO:0000256" key="1">
    <source>
        <dbReference type="SAM" id="Phobius"/>
    </source>
</evidence>
<keyword evidence="4" id="KW-1185">Reference proteome</keyword>
<dbReference type="OrthoDB" id="4608030at2"/>
<dbReference type="PANTHER" id="PTHR33371:SF4">
    <property type="entry name" value="INTERMEMBRANE PHOSPHOLIPID TRANSPORT SYSTEM BINDING PROTEIN MLAD"/>
    <property type="match status" value="1"/>
</dbReference>
<keyword evidence="1" id="KW-0812">Transmembrane</keyword>
<proteinExistence type="predicted"/>
<dbReference type="RefSeq" id="WP_122188104.1">
    <property type="nucleotide sequence ID" value="NZ_RFFH01000004.1"/>
</dbReference>
<organism evidence="3 4">
    <name type="scientific">Nocardia stercoris</name>
    <dbReference type="NCBI Taxonomy" id="2483361"/>
    <lineage>
        <taxon>Bacteria</taxon>
        <taxon>Bacillati</taxon>
        <taxon>Actinomycetota</taxon>
        <taxon>Actinomycetes</taxon>
        <taxon>Mycobacteriales</taxon>
        <taxon>Nocardiaceae</taxon>
        <taxon>Nocardia</taxon>
    </lineage>
</organism>
<feature type="transmembrane region" description="Helical" evidence="1">
    <location>
        <begin position="12"/>
        <end position="32"/>
    </location>
</feature>
<sequence>MLRTLLGSRAFMSIAGVVVLAAVVVAGYFVAFDPMKETRSYCAIMPDSVGLYVGNQVTMRGIPVGTVTGIGSQGSGVRVDFSVDATHPVFADAGATTLSNSLVSARQLAVVASGNDRTPWDSGKCLTKTVTPKSLTQTLNALAQLSAELQGPDPNSTDALADGLGALNNATTGTGPEINRIVQQLGSALSTPDADVAHLAGIFDAFASVAQRVQAHWGDLQSMLTRLAPTLSQATDDLLVPGAKLMDGLAQVLPMLNDLTTLFGDPILRALNSTAPLSKLLGSQVGSLSRIVTQIPVLTQAMATTQAHGLDYTPPQVAIAAQNADQVCAVVNAVAQGRCAADGGRVLVDGSTLVFGAAR</sequence>
<evidence type="ECO:0000313" key="3">
    <source>
        <dbReference type="EMBL" id="RMI32718.1"/>
    </source>
</evidence>
<dbReference type="AlphaFoldDB" id="A0A3M2LDE8"/>
<dbReference type="InterPro" id="IPR052336">
    <property type="entry name" value="MlaD_Phospholipid_Transporter"/>
</dbReference>
<dbReference type="PANTHER" id="PTHR33371">
    <property type="entry name" value="INTERMEMBRANE PHOSPHOLIPID TRANSPORT SYSTEM BINDING PROTEIN MLAD-RELATED"/>
    <property type="match status" value="1"/>
</dbReference>
<dbReference type="Proteomes" id="UP000279275">
    <property type="component" value="Unassembled WGS sequence"/>
</dbReference>
<gene>
    <name evidence="3" type="ORF">EBN03_12220</name>
</gene>
<dbReference type="InterPro" id="IPR003399">
    <property type="entry name" value="Mce/MlaD"/>
</dbReference>
<evidence type="ECO:0000313" key="4">
    <source>
        <dbReference type="Proteomes" id="UP000279275"/>
    </source>
</evidence>
<name>A0A3M2LDE8_9NOCA</name>
<dbReference type="Pfam" id="PF02470">
    <property type="entry name" value="MlaD"/>
    <property type="match status" value="1"/>
</dbReference>
<evidence type="ECO:0000259" key="2">
    <source>
        <dbReference type="Pfam" id="PF02470"/>
    </source>
</evidence>